<keyword evidence="4" id="KW-0547">Nucleotide-binding</keyword>
<evidence type="ECO:0000256" key="10">
    <source>
        <dbReference type="ARBA" id="ARBA00055994"/>
    </source>
</evidence>
<protein>
    <submittedName>
        <fullName evidence="12">ABC transporter ATP-binding protein</fullName>
    </submittedName>
</protein>
<evidence type="ECO:0000256" key="7">
    <source>
        <dbReference type="ARBA" id="ARBA00022970"/>
    </source>
</evidence>
<dbReference type="SMART" id="SM00930">
    <property type="entry name" value="NIL"/>
    <property type="match status" value="1"/>
</dbReference>
<dbReference type="AlphaFoldDB" id="A0A1I4MB81"/>
<dbReference type="Proteomes" id="UP000195024">
    <property type="component" value="Unassembled WGS sequence"/>
</dbReference>
<gene>
    <name evidence="12" type="ORF">A5802_001870</name>
</gene>
<dbReference type="FunFam" id="3.40.50.300:FF:000056">
    <property type="entry name" value="Cell division ATP-binding protein FtsE"/>
    <property type="match status" value="1"/>
</dbReference>
<reference evidence="12 13" key="1">
    <citation type="submission" date="2017-05" db="EMBL/GenBank/DDBJ databases">
        <title>The Genome Sequence of Enterococcus mundtii 6B1_DIV0119.</title>
        <authorList>
            <consortium name="The Broad Institute Genomics Platform"/>
            <consortium name="The Broad Institute Genomic Center for Infectious Diseases"/>
            <person name="Earl A."/>
            <person name="Manson A."/>
            <person name="Schwartman J."/>
            <person name="Gilmore M."/>
            <person name="Abouelleil A."/>
            <person name="Cao P."/>
            <person name="Chapman S."/>
            <person name="Cusick C."/>
            <person name="Shea T."/>
            <person name="Young S."/>
            <person name="Neafsey D."/>
            <person name="Nusbaum C."/>
            <person name="Birren B."/>
        </authorList>
    </citation>
    <scope>NUCLEOTIDE SEQUENCE [LARGE SCALE GENOMIC DNA]</scope>
    <source>
        <strain evidence="12 13">6B1_DIV0119</strain>
    </source>
</reference>
<comment type="caution">
    <text evidence="12">The sequence shown here is derived from an EMBL/GenBank/DDBJ whole genome shotgun (WGS) entry which is preliminary data.</text>
</comment>
<evidence type="ECO:0000256" key="5">
    <source>
        <dbReference type="ARBA" id="ARBA00022840"/>
    </source>
</evidence>
<dbReference type="InterPro" id="IPR041701">
    <property type="entry name" value="MetN_ABC"/>
</dbReference>
<dbReference type="RefSeq" id="WP_074799954.1">
    <property type="nucleotide sequence ID" value="NZ_FOUC01000007.1"/>
</dbReference>
<dbReference type="SUPFAM" id="SSF52540">
    <property type="entry name" value="P-loop containing nucleoside triphosphate hydrolases"/>
    <property type="match status" value="1"/>
</dbReference>
<evidence type="ECO:0000256" key="6">
    <source>
        <dbReference type="ARBA" id="ARBA00022967"/>
    </source>
</evidence>
<comment type="function">
    <text evidence="10">Part of the ABC transporter FtsEX involved in cellular division. Has ATPase activity. Essential for cell division and viability.</text>
</comment>
<evidence type="ECO:0000256" key="2">
    <source>
        <dbReference type="ARBA" id="ARBA00022448"/>
    </source>
</evidence>
<sequence>MIELQAINVSFQQKEKTIQAVKQVDLSIAKGDVYGIVGYSGAGKSTLVRVMNLLQKPTSGKVIINGTDLGKLSPKELRKERKSIGMIFQHFHLMESRTIFDNVDFSLKYTKKSKQERRQKVNELLTLVGLEEKATAYPKQLSGGQKQRVAIARALASDPQVLLCDEATSALDPKTTHQILALLKKLNQQLGLTIVLITHEMQVVKEICNKVAVMENGEVIEQGSSVQIFSAPKEVLTQEFIRTATHVDQALETIRSHRAFADQLTNKWLVELSYVGTQTNEPLIAQLYSKYQVSANILYGNVELLQETPLGRLIVTLSGEIHQREKALAYLIESGVQATILQKNGASKEMKVIQGGR</sequence>
<dbReference type="GO" id="GO:0016887">
    <property type="term" value="F:ATP hydrolysis activity"/>
    <property type="evidence" value="ECO:0007669"/>
    <property type="project" value="InterPro"/>
</dbReference>
<dbReference type="InterPro" id="IPR003439">
    <property type="entry name" value="ABC_transporter-like_ATP-bd"/>
</dbReference>
<evidence type="ECO:0000256" key="1">
    <source>
        <dbReference type="ARBA" id="ARBA00005417"/>
    </source>
</evidence>
<keyword evidence="6" id="KW-1278">Translocase</keyword>
<comment type="catalytic activity">
    <reaction evidence="9">
        <text>ATP + H2O = ADP + phosphate + H(+)</text>
        <dbReference type="Rhea" id="RHEA:13065"/>
        <dbReference type="ChEBI" id="CHEBI:15377"/>
        <dbReference type="ChEBI" id="CHEBI:15378"/>
        <dbReference type="ChEBI" id="CHEBI:30616"/>
        <dbReference type="ChEBI" id="CHEBI:43474"/>
        <dbReference type="ChEBI" id="CHEBI:456216"/>
    </reaction>
</comment>
<dbReference type="InterPro" id="IPR050086">
    <property type="entry name" value="MetN_ABC_transporter-like"/>
</dbReference>
<proteinExistence type="inferred from homology"/>
<dbReference type="InterPro" id="IPR003593">
    <property type="entry name" value="AAA+_ATPase"/>
</dbReference>
<dbReference type="InterPro" id="IPR027417">
    <property type="entry name" value="P-loop_NTPase"/>
</dbReference>
<organism evidence="12 13">
    <name type="scientific">Enterococcus mundtii</name>
    <dbReference type="NCBI Taxonomy" id="53346"/>
    <lineage>
        <taxon>Bacteria</taxon>
        <taxon>Bacillati</taxon>
        <taxon>Bacillota</taxon>
        <taxon>Bacilli</taxon>
        <taxon>Lactobacillales</taxon>
        <taxon>Enterococcaceae</taxon>
        <taxon>Enterococcus</taxon>
    </lineage>
</organism>
<dbReference type="EMBL" id="NGMS01000001">
    <property type="protein sequence ID" value="OTP28131.1"/>
    <property type="molecule type" value="Genomic_DNA"/>
</dbReference>
<evidence type="ECO:0000313" key="13">
    <source>
        <dbReference type="Proteomes" id="UP000195024"/>
    </source>
</evidence>
<dbReference type="CDD" id="cd03258">
    <property type="entry name" value="ABC_MetN_methionine_transporter"/>
    <property type="match status" value="1"/>
</dbReference>
<evidence type="ECO:0000256" key="4">
    <source>
        <dbReference type="ARBA" id="ARBA00022741"/>
    </source>
</evidence>
<dbReference type="PROSITE" id="PS50893">
    <property type="entry name" value="ABC_TRANSPORTER_2"/>
    <property type="match status" value="1"/>
</dbReference>
<feature type="domain" description="ABC transporter" evidence="11">
    <location>
        <begin position="4"/>
        <end position="241"/>
    </location>
</feature>
<keyword evidence="5 12" id="KW-0067">ATP-binding</keyword>
<dbReference type="InterPro" id="IPR018449">
    <property type="entry name" value="NIL_domain"/>
</dbReference>
<dbReference type="InterPro" id="IPR045865">
    <property type="entry name" value="ACT-like_dom_sf"/>
</dbReference>
<dbReference type="GO" id="GO:0005524">
    <property type="term" value="F:ATP binding"/>
    <property type="evidence" value="ECO:0007669"/>
    <property type="project" value="UniProtKB-KW"/>
</dbReference>
<keyword evidence="3" id="KW-1003">Cell membrane</keyword>
<dbReference type="Gene3D" id="3.30.70.260">
    <property type="match status" value="1"/>
</dbReference>
<dbReference type="PROSITE" id="PS00211">
    <property type="entry name" value="ABC_TRANSPORTER_1"/>
    <property type="match status" value="1"/>
</dbReference>
<comment type="similarity">
    <text evidence="1">Belongs to the ABC transporter superfamily.</text>
</comment>
<evidence type="ECO:0000256" key="9">
    <source>
        <dbReference type="ARBA" id="ARBA00049360"/>
    </source>
</evidence>
<evidence type="ECO:0000256" key="8">
    <source>
        <dbReference type="ARBA" id="ARBA00023136"/>
    </source>
</evidence>
<keyword evidence="7" id="KW-0029">Amino-acid transport</keyword>
<name>A0A1I4MB81_ENTMU</name>
<dbReference type="SUPFAM" id="SSF55021">
    <property type="entry name" value="ACT-like"/>
    <property type="match status" value="1"/>
</dbReference>
<keyword evidence="2" id="KW-0813">Transport</keyword>
<dbReference type="SMART" id="SM00382">
    <property type="entry name" value="AAA"/>
    <property type="match status" value="1"/>
</dbReference>
<evidence type="ECO:0000259" key="11">
    <source>
        <dbReference type="PROSITE" id="PS50893"/>
    </source>
</evidence>
<dbReference type="Gene3D" id="3.40.50.300">
    <property type="entry name" value="P-loop containing nucleotide triphosphate hydrolases"/>
    <property type="match status" value="1"/>
</dbReference>
<dbReference type="GO" id="GO:0006865">
    <property type="term" value="P:amino acid transport"/>
    <property type="evidence" value="ECO:0007669"/>
    <property type="project" value="UniProtKB-KW"/>
</dbReference>
<dbReference type="PANTHER" id="PTHR43166:SF30">
    <property type="entry name" value="METHIONINE IMPORT ATP-BINDING PROTEIN METN"/>
    <property type="match status" value="1"/>
</dbReference>
<dbReference type="Pfam" id="PF09383">
    <property type="entry name" value="NIL"/>
    <property type="match status" value="1"/>
</dbReference>
<keyword evidence="8" id="KW-0472">Membrane</keyword>
<dbReference type="Pfam" id="PF00005">
    <property type="entry name" value="ABC_tran"/>
    <property type="match status" value="1"/>
</dbReference>
<dbReference type="PANTHER" id="PTHR43166">
    <property type="entry name" value="AMINO ACID IMPORT ATP-BINDING PROTEIN"/>
    <property type="match status" value="1"/>
</dbReference>
<accession>A0A1I4MB81</accession>
<evidence type="ECO:0000256" key="3">
    <source>
        <dbReference type="ARBA" id="ARBA00022475"/>
    </source>
</evidence>
<dbReference type="GO" id="GO:0005886">
    <property type="term" value="C:plasma membrane"/>
    <property type="evidence" value="ECO:0007669"/>
    <property type="project" value="UniProtKB-ARBA"/>
</dbReference>
<dbReference type="InterPro" id="IPR017871">
    <property type="entry name" value="ABC_transporter-like_CS"/>
</dbReference>
<evidence type="ECO:0000313" key="12">
    <source>
        <dbReference type="EMBL" id="OTP28131.1"/>
    </source>
</evidence>